<evidence type="ECO:0008006" key="3">
    <source>
        <dbReference type="Google" id="ProtNLM"/>
    </source>
</evidence>
<accession>A0ABV9ELP0</accession>
<reference evidence="2" key="1">
    <citation type="journal article" date="2019" name="Int. J. Syst. Evol. Microbiol.">
        <title>The Global Catalogue of Microorganisms (GCM) 10K type strain sequencing project: providing services to taxonomists for standard genome sequencing and annotation.</title>
        <authorList>
            <consortium name="The Broad Institute Genomics Platform"/>
            <consortium name="The Broad Institute Genome Sequencing Center for Infectious Disease"/>
            <person name="Wu L."/>
            <person name="Ma J."/>
        </authorList>
    </citation>
    <scope>NUCLEOTIDE SEQUENCE [LARGE SCALE GENOMIC DNA]</scope>
    <source>
        <strain evidence="2">CCUG 49560</strain>
    </source>
</reference>
<dbReference type="EMBL" id="JBHSFN010000014">
    <property type="protein sequence ID" value="MFC4588939.1"/>
    <property type="molecule type" value="Genomic_DNA"/>
</dbReference>
<sequence length="276" mass="31749">MTLAPGDLALVRHGWFARFGHWLKSLFGPPRLPDEITVRRIDSPFSFETPALSDGFAFTVSIRLHWSATGRSDVSLLHDTIDVHREGIRWHLSDIVRRIARQYGPHLPHEAEAEINRQIKGARLFHEYDAVQLECVAYSRVGSALPVVGLQQEIWRERLARVESHEAAKVDIDRMRELRRLWRDLLAEGIDDWIAPYAVRLAEDPRNVAQTVQEMFAHRRQEAERLLTLVREIMTTQQSTNVYEFVVSSETVLRNTLTMMGIPVPDPDPESLFSGR</sequence>
<keyword evidence="2" id="KW-1185">Reference proteome</keyword>
<dbReference type="Proteomes" id="UP001595891">
    <property type="component" value="Unassembled WGS sequence"/>
</dbReference>
<organism evidence="1 2">
    <name type="scientific">Sphaerisporangium corydalis</name>
    <dbReference type="NCBI Taxonomy" id="1441875"/>
    <lineage>
        <taxon>Bacteria</taxon>
        <taxon>Bacillati</taxon>
        <taxon>Actinomycetota</taxon>
        <taxon>Actinomycetes</taxon>
        <taxon>Streptosporangiales</taxon>
        <taxon>Streptosporangiaceae</taxon>
        <taxon>Sphaerisporangium</taxon>
    </lineage>
</organism>
<evidence type="ECO:0000313" key="1">
    <source>
        <dbReference type="EMBL" id="MFC4588939.1"/>
    </source>
</evidence>
<dbReference type="RefSeq" id="WP_262842162.1">
    <property type="nucleotide sequence ID" value="NZ_JANZYP010000009.1"/>
</dbReference>
<evidence type="ECO:0000313" key="2">
    <source>
        <dbReference type="Proteomes" id="UP001595891"/>
    </source>
</evidence>
<protein>
    <recommendedName>
        <fullName evidence="3">Band 7 domain-containing protein</fullName>
    </recommendedName>
</protein>
<name>A0ABV9ELP0_9ACTN</name>
<proteinExistence type="predicted"/>
<gene>
    <name evidence="1" type="ORF">ACFO8L_22810</name>
</gene>
<comment type="caution">
    <text evidence="1">The sequence shown here is derived from an EMBL/GenBank/DDBJ whole genome shotgun (WGS) entry which is preliminary data.</text>
</comment>